<sequence length="343" mass="38257">MASLTETAFIVRRGIVVFIVLIVLITIGSIAWRLAPIPREEEVPVPTPTPSVLYGKLPKVNFPDSKQYPINFKLETIEGGPPVSTSSASVYFIPRKAPNLFSRRNAETFAEKLGFTEKATEQSPTMLTFTDPETQDALAIDITTNNFRLRRNYVDTSVFTSESLPSESQLQNLAQEYFQSINVWNSSLTQATISYFAFQGSNIIEVDRARDAQFARVYFLRPKIGEYPIVTANIDKSETYLLFAADSRRITTVLEASFQNFPADERASSTYPTISGQQAWEKLVSGDGYIATAAGDSVTIREGYLAYYQDAGYQPYLQPVYVFEGDNGFVAMVSAIDPLWIGQ</sequence>
<reference evidence="2 3" key="1">
    <citation type="journal article" date="2015" name="Nature">
        <title>rRNA introns, odd ribosomes, and small enigmatic genomes across a large radiation of phyla.</title>
        <authorList>
            <person name="Brown C.T."/>
            <person name="Hug L.A."/>
            <person name="Thomas B.C."/>
            <person name="Sharon I."/>
            <person name="Castelle C.J."/>
            <person name="Singh A."/>
            <person name="Wilkins M.J."/>
            <person name="Williams K.H."/>
            <person name="Banfield J.F."/>
        </authorList>
    </citation>
    <scope>NUCLEOTIDE SEQUENCE [LARGE SCALE GENOMIC DNA]</scope>
</reference>
<feature type="transmembrane region" description="Helical" evidence="1">
    <location>
        <begin position="15"/>
        <end position="35"/>
    </location>
</feature>
<name>A0A0G0T5L2_9BACT</name>
<gene>
    <name evidence="2" type="ORF">UU14_C0008G0030</name>
</gene>
<evidence type="ECO:0000313" key="3">
    <source>
        <dbReference type="Proteomes" id="UP000034664"/>
    </source>
</evidence>
<dbReference type="AlphaFoldDB" id="A0A0G0T5L2"/>
<proteinExistence type="predicted"/>
<comment type="caution">
    <text evidence="2">The sequence shown here is derived from an EMBL/GenBank/DDBJ whole genome shotgun (WGS) entry which is preliminary data.</text>
</comment>
<keyword evidence="1" id="KW-1133">Transmembrane helix</keyword>
<keyword evidence="1" id="KW-0472">Membrane</keyword>
<dbReference type="Proteomes" id="UP000034664">
    <property type="component" value="Unassembled WGS sequence"/>
</dbReference>
<accession>A0A0G0T5L2</accession>
<keyword evidence="1" id="KW-0812">Transmembrane</keyword>
<protein>
    <submittedName>
        <fullName evidence="2">Uncharacterized protein</fullName>
    </submittedName>
</protein>
<evidence type="ECO:0000313" key="2">
    <source>
        <dbReference type="EMBL" id="KKR72303.1"/>
    </source>
</evidence>
<organism evidence="2 3">
    <name type="scientific">Candidatus Roizmanbacteria bacterium GW2011_GWB1_40_7</name>
    <dbReference type="NCBI Taxonomy" id="1618482"/>
    <lineage>
        <taxon>Bacteria</taxon>
        <taxon>Candidatus Roizmaniibacteriota</taxon>
    </lineage>
</organism>
<dbReference type="EMBL" id="LBZM01000008">
    <property type="protein sequence ID" value="KKR72303.1"/>
    <property type="molecule type" value="Genomic_DNA"/>
</dbReference>
<evidence type="ECO:0000256" key="1">
    <source>
        <dbReference type="SAM" id="Phobius"/>
    </source>
</evidence>